<dbReference type="Proteomes" id="UP000792457">
    <property type="component" value="Unassembled WGS sequence"/>
</dbReference>
<dbReference type="InterPro" id="IPR044666">
    <property type="entry name" value="Cyclophilin_A-like"/>
</dbReference>
<reference evidence="9" key="2">
    <citation type="submission" date="2017-10" db="EMBL/GenBank/DDBJ databases">
        <title>Ladona fulva Genome sequencing and assembly.</title>
        <authorList>
            <person name="Murali S."/>
            <person name="Richards S."/>
            <person name="Bandaranaike D."/>
            <person name="Bellair M."/>
            <person name="Blankenburg K."/>
            <person name="Chao H."/>
            <person name="Dinh H."/>
            <person name="Doddapaneni H."/>
            <person name="Dugan-Rocha S."/>
            <person name="Elkadiri S."/>
            <person name="Gnanaolivu R."/>
            <person name="Hernandez B."/>
            <person name="Skinner E."/>
            <person name="Javaid M."/>
            <person name="Lee S."/>
            <person name="Li M."/>
            <person name="Ming W."/>
            <person name="Munidasa M."/>
            <person name="Muniz J."/>
            <person name="Nguyen L."/>
            <person name="Hughes D."/>
            <person name="Osuji N."/>
            <person name="Pu L.-L."/>
            <person name="Puazo M."/>
            <person name="Qu C."/>
            <person name="Quiroz J."/>
            <person name="Raj R."/>
            <person name="Weissenberger G."/>
            <person name="Xin Y."/>
            <person name="Zou X."/>
            <person name="Han Y."/>
            <person name="Worley K."/>
            <person name="Muzny D."/>
            <person name="Gibbs R."/>
        </authorList>
    </citation>
    <scope>NUCLEOTIDE SEQUENCE</scope>
    <source>
        <strain evidence="9">Sampled in the wild</strain>
    </source>
</reference>
<accession>A0A8K0NX42</accession>
<feature type="compositionally biased region" description="Basic and acidic residues" evidence="7">
    <location>
        <begin position="417"/>
        <end position="434"/>
    </location>
</feature>
<keyword evidence="3" id="KW-0539">Nucleus</keyword>
<dbReference type="OrthoDB" id="442970at2759"/>
<dbReference type="Pfam" id="PF00160">
    <property type="entry name" value="Pro_isomerase"/>
    <property type="match status" value="1"/>
</dbReference>
<organism evidence="9 10">
    <name type="scientific">Ladona fulva</name>
    <name type="common">Scarce chaser dragonfly</name>
    <name type="synonym">Libellula fulva</name>
    <dbReference type="NCBI Taxonomy" id="123851"/>
    <lineage>
        <taxon>Eukaryota</taxon>
        <taxon>Metazoa</taxon>
        <taxon>Ecdysozoa</taxon>
        <taxon>Arthropoda</taxon>
        <taxon>Hexapoda</taxon>
        <taxon>Insecta</taxon>
        <taxon>Pterygota</taxon>
        <taxon>Palaeoptera</taxon>
        <taxon>Odonata</taxon>
        <taxon>Epiprocta</taxon>
        <taxon>Anisoptera</taxon>
        <taxon>Libelluloidea</taxon>
        <taxon>Libellulidae</taxon>
        <taxon>Ladona</taxon>
    </lineage>
</organism>
<evidence type="ECO:0000259" key="8">
    <source>
        <dbReference type="PROSITE" id="PS50072"/>
    </source>
</evidence>
<evidence type="ECO:0000256" key="2">
    <source>
        <dbReference type="ARBA" id="ARBA00007365"/>
    </source>
</evidence>
<feature type="compositionally biased region" description="Basic and acidic residues" evidence="7">
    <location>
        <begin position="290"/>
        <end position="299"/>
    </location>
</feature>
<proteinExistence type="inferred from homology"/>
<evidence type="ECO:0000313" key="9">
    <source>
        <dbReference type="EMBL" id="KAG8224838.1"/>
    </source>
</evidence>
<evidence type="ECO:0000256" key="4">
    <source>
        <dbReference type="ARBA" id="ARBA00040027"/>
    </source>
</evidence>
<feature type="non-terminal residue" evidence="9">
    <location>
        <position position="451"/>
    </location>
</feature>
<evidence type="ECO:0000256" key="7">
    <source>
        <dbReference type="SAM" id="MobiDB-lite"/>
    </source>
</evidence>
<dbReference type="GO" id="GO:0006457">
    <property type="term" value="P:protein folding"/>
    <property type="evidence" value="ECO:0007669"/>
    <property type="project" value="InterPro"/>
</dbReference>
<dbReference type="CDD" id="cd01925">
    <property type="entry name" value="cyclophilin_CeCYP16-like"/>
    <property type="match status" value="1"/>
</dbReference>
<comment type="subcellular location">
    <subcellularLocation>
        <location evidence="1">Nucleus</location>
    </subcellularLocation>
</comment>
<comment type="caution">
    <text evidence="9">The sequence shown here is derived from an EMBL/GenBank/DDBJ whole genome shotgun (WGS) entry which is preliminary data.</text>
</comment>
<feature type="compositionally biased region" description="Acidic residues" evidence="7">
    <location>
        <begin position="435"/>
        <end position="444"/>
    </location>
</feature>
<dbReference type="InterPro" id="IPR029000">
    <property type="entry name" value="Cyclophilin-like_dom_sf"/>
</dbReference>
<dbReference type="AlphaFoldDB" id="A0A8K0NX42"/>
<keyword evidence="10" id="KW-1185">Reference proteome</keyword>
<feature type="region of interest" description="Disordered" evidence="7">
    <location>
        <begin position="234"/>
        <end position="278"/>
    </location>
</feature>
<feature type="compositionally biased region" description="Basic and acidic residues" evidence="7">
    <location>
        <begin position="318"/>
        <end position="366"/>
    </location>
</feature>
<reference evidence="9" key="1">
    <citation type="submission" date="2013-04" db="EMBL/GenBank/DDBJ databases">
        <authorList>
            <person name="Qu J."/>
            <person name="Murali S.C."/>
            <person name="Bandaranaike D."/>
            <person name="Bellair M."/>
            <person name="Blankenburg K."/>
            <person name="Chao H."/>
            <person name="Dinh H."/>
            <person name="Doddapaneni H."/>
            <person name="Downs B."/>
            <person name="Dugan-Rocha S."/>
            <person name="Elkadiri S."/>
            <person name="Gnanaolivu R.D."/>
            <person name="Hernandez B."/>
            <person name="Javaid M."/>
            <person name="Jayaseelan J.C."/>
            <person name="Lee S."/>
            <person name="Li M."/>
            <person name="Ming W."/>
            <person name="Munidasa M."/>
            <person name="Muniz J."/>
            <person name="Nguyen L."/>
            <person name="Ongeri F."/>
            <person name="Osuji N."/>
            <person name="Pu L.-L."/>
            <person name="Puazo M."/>
            <person name="Qu C."/>
            <person name="Quiroz J."/>
            <person name="Raj R."/>
            <person name="Weissenberger G."/>
            <person name="Xin Y."/>
            <person name="Zou X."/>
            <person name="Han Y."/>
            <person name="Richards S."/>
            <person name="Worley K."/>
            <person name="Muzny D."/>
            <person name="Gibbs R."/>
        </authorList>
    </citation>
    <scope>NUCLEOTIDE SEQUENCE</scope>
    <source>
        <strain evidence="9">Sampled in the wild</strain>
    </source>
</reference>
<feature type="region of interest" description="Disordered" evidence="7">
    <location>
        <begin position="416"/>
        <end position="451"/>
    </location>
</feature>
<dbReference type="GO" id="GO:0071013">
    <property type="term" value="C:catalytic step 2 spliceosome"/>
    <property type="evidence" value="ECO:0007669"/>
    <property type="project" value="TreeGrafter"/>
</dbReference>
<dbReference type="InterPro" id="IPR002130">
    <property type="entry name" value="Cyclophilin-type_PPIase_dom"/>
</dbReference>
<comment type="similarity">
    <text evidence="2">Belongs to the cyclophilin-type PPIase family.</text>
</comment>
<dbReference type="FunFam" id="2.40.100.10:FF:000007">
    <property type="entry name" value="Peptidyl-prolyl cis-trans isomerase CWC27 homolog"/>
    <property type="match status" value="1"/>
</dbReference>
<dbReference type="PROSITE" id="PS00170">
    <property type="entry name" value="CSA_PPIASE_1"/>
    <property type="match status" value="1"/>
</dbReference>
<dbReference type="GO" id="GO:0003755">
    <property type="term" value="F:peptidyl-prolyl cis-trans isomerase activity"/>
    <property type="evidence" value="ECO:0007669"/>
    <property type="project" value="InterPro"/>
</dbReference>
<sequence length="451" mass="50979">MSNIYIQEPPTSGKVLLETTVGDIDIELWAKETPKACRNFIQLCLEGYYNGTIFHRVIKGFIAQGGDPTGDGTGGESIYGKPFQDEFHSRLRFARRGLVAMANGGVPHDNGSQFFFTLAACPHLQGKHTIFGKVMGETLFNMLKLEDALVDRDDKPLYPHKILKAVVLSNPFPDIVPRVLPGTTKKDGEEREGFKKKKSRAGVKDFKLLSFGEEAEEDEEEVAEANKLFANKGKSTHDLLSDPKLSSEPAVDEASLVGWKDEGSGEEDQEYDRFGKKDGLKLEQVRNRLIEAKKKKEDAPIAPEANDSDEEEEYTLGQDRKKESSKRAEEIREEIRKLKKEMKRDRNPTKEEEQEKDESTSERVKDMSSSADNELMKSYKDELEKFTESHKKIPPKGEKREAQTMAMLKNFHKRLKQAKDKAMEDEEAGVKTEELNAEEVEEDLDGRAGDN</sequence>
<dbReference type="PANTHER" id="PTHR45625">
    <property type="entry name" value="PEPTIDYL-PROLYL CIS-TRANS ISOMERASE-RELATED"/>
    <property type="match status" value="1"/>
</dbReference>
<dbReference type="SUPFAM" id="SSF50891">
    <property type="entry name" value="Cyclophilin-like"/>
    <property type="match status" value="1"/>
</dbReference>
<dbReference type="PROSITE" id="PS50072">
    <property type="entry name" value="CSA_PPIASE_2"/>
    <property type="match status" value="1"/>
</dbReference>
<evidence type="ECO:0000256" key="6">
    <source>
        <dbReference type="ARBA" id="ARBA00046368"/>
    </source>
</evidence>
<feature type="region of interest" description="Disordered" evidence="7">
    <location>
        <begin position="290"/>
        <end position="373"/>
    </location>
</feature>
<dbReference type="PRINTS" id="PR00153">
    <property type="entry name" value="CSAPPISMRASE"/>
</dbReference>
<evidence type="ECO:0000256" key="5">
    <source>
        <dbReference type="ARBA" id="ARBA00042090"/>
    </source>
</evidence>
<protein>
    <recommendedName>
        <fullName evidence="4">Spliceosome-associated protein CWC27 homolog</fullName>
    </recommendedName>
    <alternativeName>
        <fullName evidence="5">Probable inactive peptidyl-prolyl cis-trans isomerase CWC27 homolog</fullName>
    </alternativeName>
</protein>
<name>A0A8K0NX42_LADFU</name>
<evidence type="ECO:0000256" key="1">
    <source>
        <dbReference type="ARBA" id="ARBA00004123"/>
    </source>
</evidence>
<evidence type="ECO:0000256" key="3">
    <source>
        <dbReference type="ARBA" id="ARBA00023242"/>
    </source>
</evidence>
<comment type="subunit">
    <text evidence="6">Part of the activated spliceosome B/catalytic step 1 spliceosome, one of the forms of the spliceosome which has a well-formed active site but still cannot catalyze the branching reaction and is composed at least of 52 proteins, the U2, U5 and U6 snRNAs and the pre-mRNA. Recruited during early steps of activated spliceosome B maturation, it is probably one of the first proteins released from this complex as he matures to the spliceosome C complex. Component of the minor spliceosome, which splices U12-type introns.</text>
</comment>
<dbReference type="Gene3D" id="2.40.100.10">
    <property type="entry name" value="Cyclophilin-like"/>
    <property type="match status" value="1"/>
</dbReference>
<dbReference type="PANTHER" id="PTHR45625:SF6">
    <property type="entry name" value="SPLICEOSOME-ASSOCIATED PROTEIN CWC27 HOMOLOG"/>
    <property type="match status" value="1"/>
</dbReference>
<feature type="domain" description="PPIase cyclophilin-type" evidence="8">
    <location>
        <begin position="18"/>
        <end position="167"/>
    </location>
</feature>
<dbReference type="EMBL" id="KZ308212">
    <property type="protein sequence ID" value="KAG8224838.1"/>
    <property type="molecule type" value="Genomic_DNA"/>
</dbReference>
<gene>
    <name evidence="9" type="ORF">J437_LFUL002285</name>
</gene>
<evidence type="ECO:0000313" key="10">
    <source>
        <dbReference type="Proteomes" id="UP000792457"/>
    </source>
</evidence>
<dbReference type="InterPro" id="IPR020892">
    <property type="entry name" value="Cyclophilin-type_PPIase_CS"/>
</dbReference>